<reference evidence="1 2" key="1">
    <citation type="submission" date="2020-09" db="EMBL/GenBank/DDBJ databases">
        <title>De no assembly of potato wild relative species, Solanum commersonii.</title>
        <authorList>
            <person name="Cho K."/>
        </authorList>
    </citation>
    <scope>NUCLEOTIDE SEQUENCE [LARGE SCALE GENOMIC DNA]</scope>
    <source>
        <strain evidence="1">LZ3.2</strain>
        <tissue evidence="1">Leaf</tissue>
    </source>
</reference>
<comment type="caution">
    <text evidence="1">The sequence shown here is derived from an EMBL/GenBank/DDBJ whole genome shotgun (WGS) entry which is preliminary data.</text>
</comment>
<keyword evidence="2" id="KW-1185">Reference proteome</keyword>
<organism evidence="1 2">
    <name type="scientific">Solanum commersonii</name>
    <name type="common">Commerson's wild potato</name>
    <name type="synonym">Commerson's nightshade</name>
    <dbReference type="NCBI Taxonomy" id="4109"/>
    <lineage>
        <taxon>Eukaryota</taxon>
        <taxon>Viridiplantae</taxon>
        <taxon>Streptophyta</taxon>
        <taxon>Embryophyta</taxon>
        <taxon>Tracheophyta</taxon>
        <taxon>Spermatophyta</taxon>
        <taxon>Magnoliopsida</taxon>
        <taxon>eudicotyledons</taxon>
        <taxon>Gunneridae</taxon>
        <taxon>Pentapetalae</taxon>
        <taxon>asterids</taxon>
        <taxon>lamiids</taxon>
        <taxon>Solanales</taxon>
        <taxon>Solanaceae</taxon>
        <taxon>Solanoideae</taxon>
        <taxon>Solaneae</taxon>
        <taxon>Solanum</taxon>
    </lineage>
</organism>
<gene>
    <name evidence="1" type="ORF">H5410_037495</name>
</gene>
<evidence type="ECO:0000313" key="1">
    <source>
        <dbReference type="EMBL" id="KAG5596263.1"/>
    </source>
</evidence>
<dbReference type="Proteomes" id="UP000824120">
    <property type="component" value="Chromosome 7"/>
</dbReference>
<dbReference type="EMBL" id="JACXVP010000007">
    <property type="protein sequence ID" value="KAG5596263.1"/>
    <property type="molecule type" value="Genomic_DNA"/>
</dbReference>
<protein>
    <submittedName>
        <fullName evidence="1">Uncharacterized protein</fullName>
    </submittedName>
</protein>
<sequence>MEPRRSRSRSFELAVCAGLGMVKEREMGWDFGVEGCSKWGLWWRSESGGGLERRRTLESCLTAGKGGFFLGLFGGGLAGFRRNSVRKMLSPSLRGCCKSAALSGLLRVQKLSNFSLFKATAAVVFCGFQPNFALQLRPFKAAVAATFLGF</sequence>
<proteinExistence type="predicted"/>
<accession>A0A9J5Y8M1</accession>
<name>A0A9J5Y8M1_SOLCO</name>
<dbReference type="AlphaFoldDB" id="A0A9J5Y8M1"/>
<evidence type="ECO:0000313" key="2">
    <source>
        <dbReference type="Proteomes" id="UP000824120"/>
    </source>
</evidence>